<evidence type="ECO:0000256" key="1">
    <source>
        <dbReference type="PIRSR" id="PIRSR600250-50"/>
    </source>
</evidence>
<dbReference type="CDD" id="cd13426">
    <property type="entry name" value="Peptidase_G1"/>
    <property type="match status" value="1"/>
</dbReference>
<comment type="caution">
    <text evidence="4">The sequence shown here is derived from an EMBL/GenBank/DDBJ whole genome shotgun (WGS) entry which is preliminary data.</text>
</comment>
<dbReference type="OrthoDB" id="5364946at2759"/>
<dbReference type="EMBL" id="CAJVPD010000099">
    <property type="protein sequence ID" value="CAG8313682.1"/>
    <property type="molecule type" value="Genomic_DNA"/>
</dbReference>
<accession>A0A9W4IPD5</accession>
<keyword evidence="3" id="KW-0732">Signal</keyword>
<dbReference type="PANTHER" id="PTHR37536:SF3">
    <property type="entry name" value="PUTATIVE (AFU_ORTHOLOGUE AFUA_3G02970)-RELATED"/>
    <property type="match status" value="1"/>
</dbReference>
<dbReference type="Pfam" id="PF01828">
    <property type="entry name" value="Peptidase_A4"/>
    <property type="match status" value="1"/>
</dbReference>
<evidence type="ECO:0000256" key="2">
    <source>
        <dbReference type="PIRSR" id="PIRSR600250-51"/>
    </source>
</evidence>
<proteinExistence type="predicted"/>
<dbReference type="PRINTS" id="PR00977">
    <property type="entry name" value="SCYTLDPTASE"/>
</dbReference>
<feature type="signal peptide" evidence="3">
    <location>
        <begin position="1"/>
        <end position="19"/>
    </location>
</feature>
<dbReference type="InterPro" id="IPR013320">
    <property type="entry name" value="ConA-like_dom_sf"/>
</dbReference>
<dbReference type="Proteomes" id="UP001152592">
    <property type="component" value="Unassembled WGS sequence"/>
</dbReference>
<evidence type="ECO:0000256" key="3">
    <source>
        <dbReference type="SAM" id="SignalP"/>
    </source>
</evidence>
<feature type="chain" id="PRO_5040813485" description="Aspergillopepsin-2" evidence="3">
    <location>
        <begin position="20"/>
        <end position="269"/>
    </location>
</feature>
<feature type="disulfide bond" evidence="2">
    <location>
        <begin position="104"/>
        <end position="128"/>
    </location>
</feature>
<dbReference type="AlphaFoldDB" id="A0A9W4IPD5"/>
<keyword evidence="2" id="KW-1015">Disulfide bond</keyword>
<evidence type="ECO:0000313" key="4">
    <source>
        <dbReference type="EMBL" id="CAG8313682.1"/>
    </source>
</evidence>
<feature type="active site" description="Proton acceptor" evidence="1">
    <location>
        <position position="207"/>
    </location>
</feature>
<evidence type="ECO:0000313" key="5">
    <source>
        <dbReference type="Proteomes" id="UP001152592"/>
    </source>
</evidence>
<reference evidence="4" key="1">
    <citation type="submission" date="2021-07" db="EMBL/GenBank/DDBJ databases">
        <authorList>
            <person name="Branca A.L. A."/>
        </authorList>
    </citation>
    <scope>NUCLEOTIDE SEQUENCE</scope>
</reference>
<dbReference type="GO" id="GO:0070007">
    <property type="term" value="F:glutamic-type endopeptidase activity"/>
    <property type="evidence" value="ECO:0007669"/>
    <property type="project" value="InterPro"/>
</dbReference>
<dbReference type="InterPro" id="IPR000250">
    <property type="entry name" value="Peptidase_G1"/>
</dbReference>
<organism evidence="4 5">
    <name type="scientific">Penicillium salamii</name>
    <dbReference type="NCBI Taxonomy" id="1612424"/>
    <lineage>
        <taxon>Eukaryota</taxon>
        <taxon>Fungi</taxon>
        <taxon>Dikarya</taxon>
        <taxon>Ascomycota</taxon>
        <taxon>Pezizomycotina</taxon>
        <taxon>Eurotiomycetes</taxon>
        <taxon>Eurotiomycetidae</taxon>
        <taxon>Eurotiales</taxon>
        <taxon>Aspergillaceae</taxon>
        <taxon>Penicillium</taxon>
    </lineage>
</organism>
<dbReference type="Gene3D" id="2.60.120.700">
    <property type="entry name" value="Peptidase G1"/>
    <property type="match status" value="1"/>
</dbReference>
<dbReference type="InterPro" id="IPR038656">
    <property type="entry name" value="Peptidase_G1_sf"/>
</dbReference>
<name>A0A9W4IPD5_9EURO</name>
<dbReference type="GO" id="GO:0006508">
    <property type="term" value="P:proteolysis"/>
    <property type="evidence" value="ECO:0007669"/>
    <property type="project" value="InterPro"/>
</dbReference>
<feature type="disulfide bond" evidence="2">
    <location>
        <begin position="116"/>
        <end position="198"/>
    </location>
</feature>
<dbReference type="SUPFAM" id="SSF49899">
    <property type="entry name" value="Concanavalin A-like lectins/glucanases"/>
    <property type="match status" value="1"/>
</dbReference>
<protein>
    <recommendedName>
        <fullName evidence="6">Aspergillopepsin-2</fullName>
    </recommendedName>
</protein>
<sequence length="269" mass="28488">MKCFIAIFSAALLSTLALAAPLTAHRQALHASRQANRAFGRGSSQPLRPGTADVLYINGTSHEEYSANWAGAVLIGNGYDFVTGEATVPVPKPARGGDDRTNYCASAWVGIDGDTCNTAILQTGIDMCVQGGVVSSSAWFEWFPDYSHDFDIKISTGDVVKMTVEANSTNSGTAIIQNLSTGISIKHQFPVALGARLCETNAEWIIEDFSINSGLAPFANFGTVTFLNAVASAGGNRFSPSGAIVMEIYQDRILTSASVTNESVTVSYL</sequence>
<dbReference type="PANTHER" id="PTHR37536">
    <property type="entry name" value="PUTATIVE (AFU_ORTHOLOGUE AFUA_3G02970)-RELATED"/>
    <property type="match status" value="1"/>
</dbReference>
<gene>
    <name evidence="4" type="ORF">PSALAMII_LOCUS2122</name>
</gene>
<evidence type="ECO:0008006" key="6">
    <source>
        <dbReference type="Google" id="ProtNLM"/>
    </source>
</evidence>